<evidence type="ECO:0000313" key="10">
    <source>
        <dbReference type="Proteomes" id="UP000257144"/>
    </source>
</evidence>
<dbReference type="RefSeq" id="WP_115451778.1">
    <property type="nucleotide sequence ID" value="NZ_QNQT01000003.1"/>
</dbReference>
<feature type="lipid moiety-binding region" description="S-diacylglycerol cysteine" evidence="7">
    <location>
        <position position="20"/>
    </location>
</feature>
<evidence type="ECO:0000313" key="9">
    <source>
        <dbReference type="EMBL" id="RDU36950.1"/>
    </source>
</evidence>
<organism evidence="9 10">
    <name type="scientific">Neobacillus piezotolerans</name>
    <dbReference type="NCBI Taxonomy" id="2259171"/>
    <lineage>
        <taxon>Bacteria</taxon>
        <taxon>Bacillati</taxon>
        <taxon>Bacillota</taxon>
        <taxon>Bacilli</taxon>
        <taxon>Bacillales</taxon>
        <taxon>Bacillaceae</taxon>
        <taxon>Neobacillus</taxon>
    </lineage>
</organism>
<comment type="similarity">
    <text evidence="6">Belongs to the nlpA lipoprotein family.</text>
</comment>
<keyword evidence="4" id="KW-0564">Palmitate</keyword>
<dbReference type="InterPro" id="IPR004872">
    <property type="entry name" value="Lipoprotein_NlpA"/>
</dbReference>
<keyword evidence="5 6" id="KW-0449">Lipoprotein</keyword>
<keyword evidence="2 8" id="KW-0732">Signal</keyword>
<feature type="signal peptide" evidence="8">
    <location>
        <begin position="1"/>
        <end position="18"/>
    </location>
</feature>
<dbReference type="OrthoDB" id="9812878at2"/>
<dbReference type="Gene3D" id="3.40.190.10">
    <property type="entry name" value="Periplasmic binding protein-like II"/>
    <property type="match status" value="2"/>
</dbReference>
<evidence type="ECO:0000256" key="8">
    <source>
        <dbReference type="SAM" id="SignalP"/>
    </source>
</evidence>
<accession>A0A3D8GR38</accession>
<dbReference type="PIRSF" id="PIRSF002854">
    <property type="entry name" value="MetQ"/>
    <property type="match status" value="1"/>
</dbReference>
<dbReference type="GO" id="GO:0016020">
    <property type="term" value="C:membrane"/>
    <property type="evidence" value="ECO:0007669"/>
    <property type="project" value="UniProtKB-SubCell"/>
</dbReference>
<proteinExistence type="inferred from homology"/>
<reference evidence="9 10" key="1">
    <citation type="submission" date="2018-07" db="EMBL/GenBank/DDBJ databases">
        <title>Bacillus sp. YLB-04 draft genome sequence.</title>
        <authorList>
            <person name="Yu L."/>
            <person name="Tang X."/>
        </authorList>
    </citation>
    <scope>NUCLEOTIDE SEQUENCE [LARGE SCALE GENOMIC DNA]</scope>
    <source>
        <strain evidence="9 10">YLB-04</strain>
    </source>
</reference>
<gene>
    <name evidence="9" type="ORF">DRW41_09630</name>
</gene>
<feature type="chain" id="PRO_5038764378" description="Lipoprotein" evidence="8">
    <location>
        <begin position="19"/>
        <end position="278"/>
    </location>
</feature>
<dbReference type="PANTHER" id="PTHR30429:SF0">
    <property type="entry name" value="METHIONINE-BINDING LIPOPROTEIN METQ"/>
    <property type="match status" value="1"/>
</dbReference>
<keyword evidence="3" id="KW-0472">Membrane</keyword>
<dbReference type="Proteomes" id="UP000257144">
    <property type="component" value="Unassembled WGS sequence"/>
</dbReference>
<dbReference type="PROSITE" id="PS51257">
    <property type="entry name" value="PROKAR_LIPOPROTEIN"/>
    <property type="match status" value="1"/>
</dbReference>
<comment type="subcellular location">
    <subcellularLocation>
        <location evidence="1">Membrane</location>
        <topology evidence="1">Lipid-anchor</topology>
    </subcellularLocation>
</comment>
<dbReference type="CDD" id="cd13597">
    <property type="entry name" value="PBP2_lipoprotein_Tp32"/>
    <property type="match status" value="1"/>
</dbReference>
<sequence length="278" mass="30533">MKKWLGTLLTFALVLVLAACGGSDDKTGSDNKKDDNKLVVGATNVPHAEILEKAKPILKEKGIDLEITTFTDYVLPNKALDSKELDANYFQHIPYFESQIKENGYKFANAGGVHIEPIGVYSKKYKSLDDLPKGAHIIVSSSVPDHGRILAMLESKGLIKLKDGVNKVEATVEDIVENPKNLNFDAKYEAKLLPQIYNQGEGDAVLINSNYAIDAGLNPIKDSIAIEESDSPYVNIVAVNKGDENSDKIKTLMEVLHSKEIQDFILEKYEGSVVPVSE</sequence>
<dbReference type="SUPFAM" id="SSF53850">
    <property type="entry name" value="Periplasmic binding protein-like II"/>
    <property type="match status" value="1"/>
</dbReference>
<dbReference type="Pfam" id="PF03180">
    <property type="entry name" value="Lipoprotein_9"/>
    <property type="match status" value="1"/>
</dbReference>
<evidence type="ECO:0000256" key="4">
    <source>
        <dbReference type="ARBA" id="ARBA00023139"/>
    </source>
</evidence>
<name>A0A3D8GR38_9BACI</name>
<evidence type="ECO:0000256" key="5">
    <source>
        <dbReference type="ARBA" id="ARBA00023288"/>
    </source>
</evidence>
<evidence type="ECO:0000256" key="1">
    <source>
        <dbReference type="ARBA" id="ARBA00004635"/>
    </source>
</evidence>
<keyword evidence="10" id="KW-1185">Reference proteome</keyword>
<evidence type="ECO:0000256" key="3">
    <source>
        <dbReference type="ARBA" id="ARBA00023136"/>
    </source>
</evidence>
<dbReference type="PANTHER" id="PTHR30429">
    <property type="entry name" value="D-METHIONINE-BINDING LIPOPROTEIN METQ"/>
    <property type="match status" value="1"/>
</dbReference>
<evidence type="ECO:0000256" key="7">
    <source>
        <dbReference type="PIRSR" id="PIRSR002854-1"/>
    </source>
</evidence>
<evidence type="ECO:0000256" key="2">
    <source>
        <dbReference type="ARBA" id="ARBA00022729"/>
    </source>
</evidence>
<dbReference type="EMBL" id="QNQT01000003">
    <property type="protein sequence ID" value="RDU36950.1"/>
    <property type="molecule type" value="Genomic_DNA"/>
</dbReference>
<dbReference type="AlphaFoldDB" id="A0A3D8GR38"/>
<protein>
    <recommendedName>
        <fullName evidence="6">Lipoprotein</fullName>
    </recommendedName>
</protein>
<comment type="caution">
    <text evidence="9">The sequence shown here is derived from an EMBL/GenBank/DDBJ whole genome shotgun (WGS) entry which is preliminary data.</text>
</comment>
<evidence type="ECO:0000256" key="6">
    <source>
        <dbReference type="PIRNR" id="PIRNR002854"/>
    </source>
</evidence>